<proteinExistence type="predicted"/>
<dbReference type="EMBL" id="CM023484">
    <property type="protein sequence ID" value="KAH6933799.1"/>
    <property type="molecule type" value="Genomic_DNA"/>
</dbReference>
<evidence type="ECO:0000313" key="2">
    <source>
        <dbReference type="Proteomes" id="UP000821845"/>
    </source>
</evidence>
<comment type="caution">
    <text evidence="1">The sequence shown here is derived from an EMBL/GenBank/DDBJ whole genome shotgun (WGS) entry which is preliminary data.</text>
</comment>
<gene>
    <name evidence="1" type="ORF">HPB50_018278</name>
</gene>
<keyword evidence="2" id="KW-1185">Reference proteome</keyword>
<evidence type="ECO:0000313" key="1">
    <source>
        <dbReference type="EMBL" id="KAH6933799.1"/>
    </source>
</evidence>
<protein>
    <submittedName>
        <fullName evidence="1">Uncharacterized protein</fullName>
    </submittedName>
</protein>
<dbReference type="Proteomes" id="UP000821845">
    <property type="component" value="Chromosome 4"/>
</dbReference>
<sequence length="1915" mass="204013">MKKLASTSRQRKKQATTTNVVHVKQVESRTNNGGVVRRTVQNRTRSCESAVQSSDSVQEEEETMVTSNMSTEMLKSRESTTDTGAPKRSSREPSESSLTLSLPKEIRTSWLEHDRSSKSETDAATAAAPAASTASAALVKPAPLNTVQTQRTHTQETRSTAKSIFSTNKSVILETQRNSISALPAGHAPLPCRPPDYPPEVSTETSEYSDVHQYQSLDESFNSHSDKEFRSLSSKAAAPLGSDVSLVGLPAAVVGARAGSESSIGTKPFVVSSRVDVDSAESRDAVVGPHRAGEEAFRNGWFSQAQQQLLQPNVTASLDTTALQAGAADIPSATSLESHKFWSADVLPVISSCTSAATGLESDESGAAAREDGQNRLKGVTSADSGALYGHDARPLLKSSSFKSAVSTAVSDHDAAASLQNIPGKMADLFKAFATPALESYEATSASSTTFPLSKEQVSTATVKGAHQERALGVSTSAVLGSTGATAAASSLTGGLPARRFSLRESSDAASKDKSAMNKMSNAFAPHEQQQAATGLTESGVIAPGPPKQHAASHTQAGAVPYGLPAAKRLKKGTESDTTTASFKSKSQTEPLPGMTAVAGSARAVPSSIEQPHKSFTGVPVSKPTIGEQRRESATESHSRGGTSSLTAEHGKRGKHETGSPTTTTSGRSSPKVGPREHRKHPSAGKVPSGAGTPRGEARKKHSSHSPTTSGAATPKLSAEGRGEHAPTRRTASGTTSPKVAAGIQHQVPGILDWKGGVMPAQPSLAPIDERFERSTTSFSISEAAAPKAPPHITPAAVDRDGRTEQAIPTTAAPKAEDAAAAPAVAGLTEATLSAKVQADHLATATTVPGVDQTSTRPDSIGIELAKVEGSADLEASNLASMQERSKTLVADANMGAEVPSTLGQQVTEKTLDGESTEPGCGIVAEHQITQSITHSFTVIPLTGKGPDNENETGVSVTVTSDAVITQHIGEIGPESSEIDVAALPEEHRRKPSESAGESKAATFADATKEVPGQPYEATPQEDQSATAGFERKQTELLADNKKTLQEEREECTQALEQAEKLPSLEHLEASYSEGGARDYEAMNKQAGKPLHLEQEQPDESLQLVDQQEAQGKGLKGISQDPEQAEKLRALEHVDLQNKEGGTQDNEVVLKQAEKPLLFEELEISKQPDVQQAVQREESEILQDIEQTEKSQQLKKSVPPKKEGGELEISEQPEIQQAMQREELGEILQDIEQTEKSQQLEQSVPPKKEGIEQDRDDVQKVGVPGEERDLLDKMQTAKPKLPAGELAEALLAAPVDASTEDSRMSLEQTIDSTRRGVIDDQAERLEPAPFPEKSANALREPAGEERVRPSASTPVSKEGREPCFLFEESLRRPTTSSSWADTSIQEEERRRSSSVGSPRAALTVSTAPSDDGHLSTDHGDKVLAEQRRRTSTPSSLRPGAVTSSARTDDTALPASGAPEYAEPMSKDQQRGPDDRSDSLTADGSITATCKGPELDFHGDVSRKSQEAIVESRVTQEDRSRALTGVFSGPGSEDAATEHAVTVSDSRGFQPSLGEGLAQHPRQGLTGAQEGTEAGAAAGKMDEKRSELSQAVATKPFEKLDDIELTASAGSDDIDEEAERTRDLYPFLAPEEDLRMAVSAMHLPYEPQETMLDFEQSFGGKSTFRDDQSSTTFLPLSSEEVRKGRGVGQRGSAATSDSLREESVGEYRKDRESVALSDSDLGRSPPAEIIFARSPPHVMGLPCTALVEIPREQPVSLAPSREVLEQNFWESEGGLSPGNFGSISLETSEAPSRSDVLQQAAARIFRVASPLRGIFPAQEPITLNVPLLPQAPPQEAAVERKESDETVKKQKKIKEMSERMHCEEHPGLGGSGHRPVICPVRLRHRSSVVTQPEKRRSPYVSRARRPGPLQQPPTHP</sequence>
<organism evidence="1 2">
    <name type="scientific">Hyalomma asiaticum</name>
    <name type="common">Tick</name>
    <dbReference type="NCBI Taxonomy" id="266040"/>
    <lineage>
        <taxon>Eukaryota</taxon>
        <taxon>Metazoa</taxon>
        <taxon>Ecdysozoa</taxon>
        <taxon>Arthropoda</taxon>
        <taxon>Chelicerata</taxon>
        <taxon>Arachnida</taxon>
        <taxon>Acari</taxon>
        <taxon>Parasitiformes</taxon>
        <taxon>Ixodida</taxon>
        <taxon>Ixodoidea</taxon>
        <taxon>Ixodidae</taxon>
        <taxon>Hyalomminae</taxon>
        <taxon>Hyalomma</taxon>
    </lineage>
</organism>
<name>A0ACB7SJ46_HYAAI</name>
<reference evidence="1" key="1">
    <citation type="submission" date="2020-05" db="EMBL/GenBank/DDBJ databases">
        <title>Large-scale comparative analyses of tick genomes elucidate their genetic diversity and vector capacities.</title>
        <authorList>
            <person name="Jia N."/>
            <person name="Wang J."/>
            <person name="Shi W."/>
            <person name="Du L."/>
            <person name="Sun Y."/>
            <person name="Zhan W."/>
            <person name="Jiang J."/>
            <person name="Wang Q."/>
            <person name="Zhang B."/>
            <person name="Ji P."/>
            <person name="Sakyi L.B."/>
            <person name="Cui X."/>
            <person name="Yuan T."/>
            <person name="Jiang B."/>
            <person name="Yang W."/>
            <person name="Lam T.T.-Y."/>
            <person name="Chang Q."/>
            <person name="Ding S."/>
            <person name="Wang X."/>
            <person name="Zhu J."/>
            <person name="Ruan X."/>
            <person name="Zhao L."/>
            <person name="Wei J."/>
            <person name="Que T."/>
            <person name="Du C."/>
            <person name="Cheng J."/>
            <person name="Dai P."/>
            <person name="Han X."/>
            <person name="Huang E."/>
            <person name="Gao Y."/>
            <person name="Liu J."/>
            <person name="Shao H."/>
            <person name="Ye R."/>
            <person name="Li L."/>
            <person name="Wei W."/>
            <person name="Wang X."/>
            <person name="Wang C."/>
            <person name="Yang T."/>
            <person name="Huo Q."/>
            <person name="Li W."/>
            <person name="Guo W."/>
            <person name="Chen H."/>
            <person name="Zhou L."/>
            <person name="Ni X."/>
            <person name="Tian J."/>
            <person name="Zhou Y."/>
            <person name="Sheng Y."/>
            <person name="Liu T."/>
            <person name="Pan Y."/>
            <person name="Xia L."/>
            <person name="Li J."/>
            <person name="Zhao F."/>
            <person name="Cao W."/>
        </authorList>
    </citation>
    <scope>NUCLEOTIDE SEQUENCE</scope>
    <source>
        <strain evidence="1">Hyas-2018</strain>
    </source>
</reference>
<accession>A0ACB7SJ46</accession>